<dbReference type="PANTHER" id="PTHR46215:SF15">
    <property type="entry name" value="DIRIGENT PROTEIN 24"/>
    <property type="match status" value="1"/>
</dbReference>
<proteinExistence type="inferred from homology"/>
<keyword evidence="4" id="KW-0052">Apoplast</keyword>
<dbReference type="GO" id="GO:0009699">
    <property type="term" value="P:phenylpropanoid biosynthetic process"/>
    <property type="evidence" value="ECO:0007669"/>
    <property type="project" value="UniProtKB-ARBA"/>
</dbReference>
<evidence type="ECO:0000256" key="3">
    <source>
        <dbReference type="ARBA" id="ARBA00022525"/>
    </source>
</evidence>
<comment type="function">
    <text evidence="4">Dirigent proteins impart stereoselectivity on the phenoxy radical-coupling reaction, yielding optically active lignans from two molecules of coniferyl alcohol in the biosynthesis of lignans, flavonolignans, and alkaloids and thus plays a central role in plant secondary metabolism.</text>
</comment>
<feature type="region of interest" description="Disordered" evidence="5">
    <location>
        <begin position="41"/>
        <end position="75"/>
    </location>
</feature>
<evidence type="ECO:0000256" key="1">
    <source>
        <dbReference type="ARBA" id="ARBA00010746"/>
    </source>
</evidence>
<sequence length="390" mass="39423">MATASTIWFVFLALIVGCASSVRILVDEAVPDPPVLVSPPGVSLPSGTGPAGGATAPAIEDESVDPPLPEAEVPDAALPPAADVEAPVVAPPVEEEADPPVPETPEAVTAPVAAVVPGATATSAGGAGAAPVATSAATLPSPGTAGEPQLSFYMHDIIGGSHPSARIVTGIVTSTEVNAVPFSKPTNIIFPFGGGSPLLNGNNLNNLNGVNLNGIINNNNLPYLTGFNGAQVSTVIQNSGNGDLAAGGDNQPFVTAGQLPAGATLQKLMFGTITVVDDELTEGHELGSGVLGKAQGFYLASSLDGTSQTMALTLLFHDGKGSSSHEVEDTISLFGVHRTASPESQVAIIGGTGKYEHAKGYATVETLHQEDQHTTDGVDTILHFSVYFSE</sequence>
<feature type="chain" id="PRO_5013986193" description="Dirigent protein" evidence="4">
    <location>
        <begin position="22"/>
        <end position="390"/>
    </location>
</feature>
<evidence type="ECO:0000313" key="7">
    <source>
        <dbReference type="Proteomes" id="UP000233551"/>
    </source>
</evidence>
<evidence type="ECO:0000256" key="4">
    <source>
        <dbReference type="RuleBase" id="RU363099"/>
    </source>
</evidence>
<dbReference type="Gene3D" id="2.40.480.10">
    <property type="entry name" value="Allene oxide cyclase-like"/>
    <property type="match status" value="1"/>
</dbReference>
<dbReference type="GO" id="GO:0048046">
    <property type="term" value="C:apoplast"/>
    <property type="evidence" value="ECO:0007669"/>
    <property type="project" value="UniProtKB-SubCell"/>
</dbReference>
<dbReference type="Pfam" id="PF03018">
    <property type="entry name" value="Dirigent"/>
    <property type="match status" value="1"/>
</dbReference>
<feature type="signal peptide" evidence="4">
    <location>
        <begin position="1"/>
        <end position="21"/>
    </location>
</feature>
<dbReference type="Proteomes" id="UP000233551">
    <property type="component" value="Unassembled WGS sequence"/>
</dbReference>
<comment type="subunit">
    <text evidence="2 4">Homodimer.</text>
</comment>
<gene>
    <name evidence="6" type="ORF">CRG98_004991</name>
</gene>
<evidence type="ECO:0000313" key="6">
    <source>
        <dbReference type="EMBL" id="PKI74664.1"/>
    </source>
</evidence>
<organism evidence="6 7">
    <name type="scientific">Punica granatum</name>
    <name type="common">Pomegranate</name>
    <dbReference type="NCBI Taxonomy" id="22663"/>
    <lineage>
        <taxon>Eukaryota</taxon>
        <taxon>Viridiplantae</taxon>
        <taxon>Streptophyta</taxon>
        <taxon>Embryophyta</taxon>
        <taxon>Tracheophyta</taxon>
        <taxon>Spermatophyta</taxon>
        <taxon>Magnoliopsida</taxon>
        <taxon>eudicotyledons</taxon>
        <taxon>Gunneridae</taxon>
        <taxon>Pentapetalae</taxon>
        <taxon>rosids</taxon>
        <taxon>malvids</taxon>
        <taxon>Myrtales</taxon>
        <taxon>Lythraceae</taxon>
        <taxon>Punica</taxon>
    </lineage>
</organism>
<reference evidence="6 7" key="1">
    <citation type="submission" date="2017-11" db="EMBL/GenBank/DDBJ databases">
        <title>De-novo sequencing of pomegranate (Punica granatum L.) genome.</title>
        <authorList>
            <person name="Akparov Z."/>
            <person name="Amiraslanov A."/>
            <person name="Hajiyeva S."/>
            <person name="Abbasov M."/>
            <person name="Kaur K."/>
            <person name="Hamwieh A."/>
            <person name="Solovyev V."/>
            <person name="Salamov A."/>
            <person name="Braich B."/>
            <person name="Kosarev P."/>
            <person name="Mahmoud A."/>
            <person name="Hajiyev E."/>
            <person name="Babayeva S."/>
            <person name="Izzatullayeva V."/>
            <person name="Mammadov A."/>
            <person name="Mammadov A."/>
            <person name="Sharifova S."/>
            <person name="Ojaghi J."/>
            <person name="Eynullazada K."/>
            <person name="Bayramov B."/>
            <person name="Abdulazimova A."/>
            <person name="Shahmuradov I."/>
        </authorList>
    </citation>
    <scope>NUCLEOTIDE SEQUENCE [LARGE SCALE GENOMIC DNA]</scope>
    <source>
        <strain evidence="7">cv. AG2017</strain>
        <tissue evidence="6">Leaf</tissue>
    </source>
</reference>
<name>A0A2I0L1T0_PUNGR</name>
<keyword evidence="4" id="KW-0732">Signal</keyword>
<evidence type="ECO:0000256" key="2">
    <source>
        <dbReference type="ARBA" id="ARBA00011738"/>
    </source>
</evidence>
<dbReference type="InterPro" id="IPR044859">
    <property type="entry name" value="Allene_oxi_cyc_Dirigent"/>
</dbReference>
<dbReference type="AlphaFoldDB" id="A0A2I0L1T0"/>
<comment type="subcellular location">
    <subcellularLocation>
        <location evidence="4">Secreted</location>
        <location evidence="4">Extracellular space</location>
        <location evidence="4">Apoplast</location>
    </subcellularLocation>
</comment>
<dbReference type="EMBL" id="PGOL01000196">
    <property type="protein sequence ID" value="PKI74664.1"/>
    <property type="molecule type" value="Genomic_DNA"/>
</dbReference>
<comment type="caution">
    <text evidence="6">The sequence shown here is derived from an EMBL/GenBank/DDBJ whole genome shotgun (WGS) entry which is preliminary data.</text>
</comment>
<protein>
    <recommendedName>
        <fullName evidence="4">Dirigent protein</fullName>
    </recommendedName>
</protein>
<dbReference type="PANTHER" id="PTHR46215">
    <property type="entry name" value="DIRIGENT PROTEIN 24-RELATED"/>
    <property type="match status" value="1"/>
</dbReference>
<evidence type="ECO:0000256" key="5">
    <source>
        <dbReference type="SAM" id="MobiDB-lite"/>
    </source>
</evidence>
<keyword evidence="3 4" id="KW-0964">Secreted</keyword>
<dbReference type="STRING" id="22663.A0A2I0L1T0"/>
<accession>A0A2I0L1T0</accession>
<feature type="compositionally biased region" description="Low complexity" evidence="5">
    <location>
        <begin position="41"/>
        <end position="58"/>
    </location>
</feature>
<comment type="similarity">
    <text evidence="1 4">Belongs to the plant dirigent protein family.</text>
</comment>
<keyword evidence="7" id="KW-1185">Reference proteome</keyword>
<dbReference type="InterPro" id="IPR004265">
    <property type="entry name" value="Dirigent"/>
</dbReference>